<accession>A0ABR1KNT7</accession>
<dbReference type="Proteomes" id="UP001363622">
    <property type="component" value="Unassembled WGS sequence"/>
</dbReference>
<feature type="compositionally biased region" description="Basic and acidic residues" evidence="1">
    <location>
        <begin position="86"/>
        <end position="96"/>
    </location>
</feature>
<evidence type="ECO:0008006" key="5">
    <source>
        <dbReference type="Google" id="ProtNLM"/>
    </source>
</evidence>
<evidence type="ECO:0000313" key="3">
    <source>
        <dbReference type="EMBL" id="KAK7517624.1"/>
    </source>
</evidence>
<evidence type="ECO:0000256" key="2">
    <source>
        <dbReference type="SAM" id="SignalP"/>
    </source>
</evidence>
<gene>
    <name evidence="3" type="ORF">IWZ03DRAFT_359697</name>
</gene>
<feature type="compositionally biased region" description="Basic and acidic residues" evidence="1">
    <location>
        <begin position="103"/>
        <end position="112"/>
    </location>
</feature>
<evidence type="ECO:0000313" key="4">
    <source>
        <dbReference type="Proteomes" id="UP001363622"/>
    </source>
</evidence>
<sequence>MALSLRSVPACLASLLLRLHLAFLFCRSEAFPRSKKKVDCFRSALQPSAFSLLSAQPAVRLAKRDKGEVEDEDEQHAGPRANPLDRPTDCLADDRSPVLNADSRGKDGRDARQVQQYRTGTCSAVRRVQCSGSVASVC</sequence>
<comment type="caution">
    <text evidence="3">The sequence shown here is derived from an EMBL/GenBank/DDBJ whole genome shotgun (WGS) entry which is preliminary data.</text>
</comment>
<evidence type="ECO:0000256" key="1">
    <source>
        <dbReference type="SAM" id="MobiDB-lite"/>
    </source>
</evidence>
<organism evidence="3 4">
    <name type="scientific">Phyllosticta citriasiana</name>
    <dbReference type="NCBI Taxonomy" id="595635"/>
    <lineage>
        <taxon>Eukaryota</taxon>
        <taxon>Fungi</taxon>
        <taxon>Dikarya</taxon>
        <taxon>Ascomycota</taxon>
        <taxon>Pezizomycotina</taxon>
        <taxon>Dothideomycetes</taxon>
        <taxon>Dothideomycetes incertae sedis</taxon>
        <taxon>Botryosphaeriales</taxon>
        <taxon>Phyllostictaceae</taxon>
        <taxon>Phyllosticta</taxon>
    </lineage>
</organism>
<proteinExistence type="predicted"/>
<dbReference type="EMBL" id="JBBPHU010000005">
    <property type="protein sequence ID" value="KAK7517624.1"/>
    <property type="molecule type" value="Genomic_DNA"/>
</dbReference>
<feature type="region of interest" description="Disordered" evidence="1">
    <location>
        <begin position="63"/>
        <end position="116"/>
    </location>
</feature>
<feature type="chain" id="PRO_5047053571" description="Secreted protein" evidence="2">
    <location>
        <begin position="31"/>
        <end position="138"/>
    </location>
</feature>
<keyword evidence="2" id="KW-0732">Signal</keyword>
<feature type="signal peptide" evidence="2">
    <location>
        <begin position="1"/>
        <end position="30"/>
    </location>
</feature>
<keyword evidence="4" id="KW-1185">Reference proteome</keyword>
<reference evidence="3 4" key="1">
    <citation type="submission" date="2024-04" db="EMBL/GenBank/DDBJ databases">
        <title>Phyllosticta paracitricarpa is synonymous to the EU quarantine fungus P. citricarpa based on phylogenomic analyses.</title>
        <authorList>
            <consortium name="Lawrence Berkeley National Laboratory"/>
            <person name="Van Ingen-Buijs V.A."/>
            <person name="Van Westerhoven A.C."/>
            <person name="Haridas S."/>
            <person name="Skiadas P."/>
            <person name="Martin F."/>
            <person name="Groenewald J.Z."/>
            <person name="Crous P.W."/>
            <person name="Seidl M.F."/>
        </authorList>
    </citation>
    <scope>NUCLEOTIDE SEQUENCE [LARGE SCALE GENOMIC DNA]</scope>
    <source>
        <strain evidence="3 4">CBS 123371</strain>
    </source>
</reference>
<name>A0ABR1KNT7_9PEZI</name>
<protein>
    <recommendedName>
        <fullName evidence="5">Secreted protein</fullName>
    </recommendedName>
</protein>